<evidence type="ECO:0000313" key="1">
    <source>
        <dbReference type="EMBL" id="EMM9723867.1"/>
    </source>
</evidence>
<dbReference type="AlphaFoldDB" id="A0A2X1K4P2"/>
<dbReference type="EMBL" id="RRVG01000040">
    <property type="protein sequence ID" value="RRL40515.1"/>
    <property type="molecule type" value="Genomic_DNA"/>
</dbReference>
<dbReference type="Proteomes" id="UP000842519">
    <property type="component" value="Unassembled WGS sequence"/>
</dbReference>
<dbReference type="RefSeq" id="WP_000137948.1">
    <property type="nucleotide sequence ID" value="NZ_AP019803.1"/>
</dbReference>
<gene>
    <name evidence="3" type="ORF">DU321_23000</name>
    <name evidence="2" type="ORF">HLZ39_24305</name>
    <name evidence="1" type="ORF">PWL68_004048</name>
</gene>
<protein>
    <recommendedName>
        <fullName evidence="6">Prophage protein</fullName>
    </recommendedName>
</protein>
<evidence type="ECO:0008006" key="6">
    <source>
        <dbReference type="Google" id="ProtNLM"/>
    </source>
</evidence>
<dbReference type="EMBL" id="DABGKQ010000080">
    <property type="protein sequence ID" value="HAJ5807575.1"/>
    <property type="molecule type" value="Genomic_DNA"/>
</dbReference>
<accession>A0A2X1K4P2</accession>
<evidence type="ECO:0000313" key="2">
    <source>
        <dbReference type="EMBL" id="HAJ5807575.1"/>
    </source>
</evidence>
<reference evidence="3 4" key="2">
    <citation type="submission" date="2018-11" db="EMBL/GenBank/DDBJ databases">
        <title>E. coli isolates of the female bladder.</title>
        <authorList>
            <person name="Garretto A."/>
            <person name="Miller-Ensminger T."/>
            <person name="Wolfe A.J."/>
            <person name="Putonti C."/>
        </authorList>
    </citation>
    <scope>NUCLEOTIDE SEQUENCE [LARGE SCALE GENOMIC DNA]</scope>
    <source>
        <strain evidence="3 4">UMB1727</strain>
    </source>
</reference>
<dbReference type="Proteomes" id="UP000272662">
    <property type="component" value="Unassembled WGS sequence"/>
</dbReference>
<organism evidence="3 4">
    <name type="scientific">Escherichia coli</name>
    <dbReference type="NCBI Taxonomy" id="562"/>
    <lineage>
        <taxon>Bacteria</taxon>
        <taxon>Pseudomonadati</taxon>
        <taxon>Pseudomonadota</taxon>
        <taxon>Gammaproteobacteria</taxon>
        <taxon>Enterobacterales</taxon>
        <taxon>Enterobacteriaceae</taxon>
        <taxon>Escherichia</taxon>
    </lineage>
</organism>
<evidence type="ECO:0000313" key="3">
    <source>
        <dbReference type="EMBL" id="RRL40515.1"/>
    </source>
</evidence>
<evidence type="ECO:0000313" key="5">
    <source>
        <dbReference type="Proteomes" id="UP000842519"/>
    </source>
</evidence>
<dbReference type="EMBL" id="ABKSHZ030000015">
    <property type="protein sequence ID" value="EMM9723867.1"/>
    <property type="molecule type" value="Genomic_DNA"/>
</dbReference>
<reference evidence="1" key="4">
    <citation type="submission" date="2024-02" db="EMBL/GenBank/DDBJ databases">
        <authorList>
            <consortium name="Clinical and Environmental Microbiology Branch: Whole genome sequencing antimicrobial resistance pathogens in the healthcare setting"/>
        </authorList>
    </citation>
    <scope>NUCLEOTIDE SEQUENCE</scope>
    <source>
        <strain evidence="1">2023QG-00028</strain>
    </source>
</reference>
<sequence>MTELTKEQLIEEAKLKIAIAKCHTNSGMARVEGELFKIALASLEAEPIAWKCGENIILFNPDTVEAYAKRAEISPKPLFAAPPVPVVSEGLVKAVRFYEKVKRENPPVETGAWKDAVDWVLKEACQVVNTGIKGD</sequence>
<reference evidence="2" key="3">
    <citation type="submission" date="2019-11" db="EMBL/GenBank/DDBJ databases">
        <authorList>
            <consortium name="NCBI Pathogen Detection Project"/>
        </authorList>
    </citation>
    <scope>NUCLEOTIDE SEQUENCE</scope>
    <source>
        <strain evidence="2">Ecoli[ST-405]</strain>
    </source>
</reference>
<name>A0A2X1K4P2_ECOLX</name>
<reference evidence="2 5" key="1">
    <citation type="journal article" date="2018" name="Genome Biol.">
        <title>SKESA: strategic k-mer extension for scrupulous assemblies.</title>
        <authorList>
            <person name="Souvorov A."/>
            <person name="Agarwala R."/>
            <person name="Lipman D.J."/>
        </authorList>
    </citation>
    <scope>NUCLEOTIDE SEQUENCE [LARGE SCALE GENOMIC DNA]</scope>
    <source>
        <strain evidence="5">ecoli[ST-405]</strain>
        <strain evidence="2">Ecoli[ST-405]</strain>
    </source>
</reference>
<proteinExistence type="predicted"/>
<evidence type="ECO:0000313" key="4">
    <source>
        <dbReference type="Proteomes" id="UP000272662"/>
    </source>
</evidence>
<comment type="caution">
    <text evidence="3">The sequence shown here is derived from an EMBL/GenBank/DDBJ whole genome shotgun (WGS) entry which is preliminary data.</text>
</comment>